<dbReference type="PANTHER" id="PTHR48154">
    <property type="entry name" value="PROTEIN, PUTATIVE-RELATED"/>
    <property type="match status" value="1"/>
</dbReference>
<accession>A0AAV0ZCZ1</accession>
<dbReference type="Proteomes" id="UP001157006">
    <property type="component" value="Chromosome 1S"/>
</dbReference>
<dbReference type="InterPro" id="IPR056647">
    <property type="entry name" value="DUF7745"/>
</dbReference>
<evidence type="ECO:0000313" key="3">
    <source>
        <dbReference type="Proteomes" id="UP001157006"/>
    </source>
</evidence>
<organism evidence="2 3">
    <name type="scientific">Vicia faba</name>
    <name type="common">Broad bean</name>
    <name type="synonym">Faba vulgaris</name>
    <dbReference type="NCBI Taxonomy" id="3906"/>
    <lineage>
        <taxon>Eukaryota</taxon>
        <taxon>Viridiplantae</taxon>
        <taxon>Streptophyta</taxon>
        <taxon>Embryophyta</taxon>
        <taxon>Tracheophyta</taxon>
        <taxon>Spermatophyta</taxon>
        <taxon>Magnoliopsida</taxon>
        <taxon>eudicotyledons</taxon>
        <taxon>Gunneridae</taxon>
        <taxon>Pentapetalae</taxon>
        <taxon>rosids</taxon>
        <taxon>fabids</taxon>
        <taxon>Fabales</taxon>
        <taxon>Fabaceae</taxon>
        <taxon>Papilionoideae</taxon>
        <taxon>50 kb inversion clade</taxon>
        <taxon>NPAAA clade</taxon>
        <taxon>Hologalegina</taxon>
        <taxon>IRL clade</taxon>
        <taxon>Fabeae</taxon>
        <taxon>Vicia</taxon>
    </lineage>
</organism>
<dbReference type="PANTHER" id="PTHR48154:SF1">
    <property type="entry name" value="PROTEIN, PUTATIVE-RELATED"/>
    <property type="match status" value="1"/>
</dbReference>
<dbReference type="AlphaFoldDB" id="A0AAV0ZCZ1"/>
<protein>
    <recommendedName>
        <fullName evidence="1">DUF7745 domain-containing protein</fullName>
    </recommendedName>
</protein>
<dbReference type="EMBL" id="OX451735">
    <property type="protein sequence ID" value="CAI8594744.1"/>
    <property type="molecule type" value="Genomic_DNA"/>
</dbReference>
<evidence type="ECO:0000259" key="1">
    <source>
        <dbReference type="Pfam" id="PF24924"/>
    </source>
</evidence>
<evidence type="ECO:0000313" key="2">
    <source>
        <dbReference type="EMBL" id="CAI8594744.1"/>
    </source>
</evidence>
<name>A0AAV0ZCZ1_VICFA</name>
<sequence length="129" mass="14796">MSLTHHDIRLHNPEIDNSEIITSCGEFPNIPLIGRKGCINYKPMPALHQLGYTMDGEPLDKDVEDSIFFGKVENPGMLKKVQLDWTNIHRKDEVLLGRKDASVGIPYTKWVIKRVETLLVPYPQEESFH</sequence>
<reference evidence="2 3" key="1">
    <citation type="submission" date="2023-01" db="EMBL/GenBank/DDBJ databases">
        <authorList>
            <person name="Kreplak J."/>
        </authorList>
    </citation>
    <scope>NUCLEOTIDE SEQUENCE [LARGE SCALE GENOMIC DNA]</scope>
</reference>
<keyword evidence="3" id="KW-1185">Reference proteome</keyword>
<feature type="domain" description="DUF7745" evidence="1">
    <location>
        <begin position="1"/>
        <end position="116"/>
    </location>
</feature>
<proteinExistence type="predicted"/>
<dbReference type="Pfam" id="PF24924">
    <property type="entry name" value="DUF7745"/>
    <property type="match status" value="1"/>
</dbReference>
<gene>
    <name evidence="2" type="ORF">VFH_I156200</name>
</gene>